<keyword evidence="3" id="KW-1185">Reference proteome</keyword>
<dbReference type="PANTHER" id="PTHR10794:SF63">
    <property type="entry name" value="ALPHA_BETA HYDROLASE 1, ISOFORM A"/>
    <property type="match status" value="1"/>
</dbReference>
<comment type="caution">
    <text evidence="2">The sequence shown here is derived from an EMBL/GenBank/DDBJ whole genome shotgun (WGS) entry which is preliminary data.</text>
</comment>
<proteinExistence type="inferred from homology"/>
<evidence type="ECO:0000313" key="2">
    <source>
        <dbReference type="EMBL" id="CAK9053354.1"/>
    </source>
</evidence>
<name>A0ABP0MPI8_9DINO</name>
<protein>
    <submittedName>
        <fullName evidence="2">Uncharacterized protein</fullName>
    </submittedName>
</protein>
<dbReference type="InterPro" id="IPR050960">
    <property type="entry name" value="AB_hydrolase_4_sf"/>
</dbReference>
<dbReference type="InterPro" id="IPR029058">
    <property type="entry name" value="AB_hydrolase_fold"/>
</dbReference>
<dbReference type="Gene3D" id="3.40.50.1820">
    <property type="entry name" value="alpha/beta hydrolase"/>
    <property type="match status" value="1"/>
</dbReference>
<dbReference type="PANTHER" id="PTHR10794">
    <property type="entry name" value="ABHYDROLASE DOMAIN-CONTAINING PROTEIN"/>
    <property type="match status" value="1"/>
</dbReference>
<reference evidence="2 3" key="1">
    <citation type="submission" date="2024-02" db="EMBL/GenBank/DDBJ databases">
        <authorList>
            <person name="Chen Y."/>
            <person name="Shah S."/>
            <person name="Dougan E. K."/>
            <person name="Thang M."/>
            <person name="Chan C."/>
        </authorList>
    </citation>
    <scope>NUCLEOTIDE SEQUENCE [LARGE SCALE GENOMIC DNA]</scope>
</reference>
<gene>
    <name evidence="2" type="ORF">CCMP2556_LOCUS26829</name>
</gene>
<dbReference type="EMBL" id="CAXAMN010018891">
    <property type="protein sequence ID" value="CAK9053354.1"/>
    <property type="molecule type" value="Genomic_DNA"/>
</dbReference>
<dbReference type="Proteomes" id="UP001642484">
    <property type="component" value="Unassembled WGS sequence"/>
</dbReference>
<evidence type="ECO:0000256" key="1">
    <source>
        <dbReference type="ARBA" id="ARBA00010884"/>
    </source>
</evidence>
<organism evidence="2 3">
    <name type="scientific">Durusdinium trenchii</name>
    <dbReference type="NCBI Taxonomy" id="1381693"/>
    <lineage>
        <taxon>Eukaryota</taxon>
        <taxon>Sar</taxon>
        <taxon>Alveolata</taxon>
        <taxon>Dinophyceae</taxon>
        <taxon>Suessiales</taxon>
        <taxon>Symbiodiniaceae</taxon>
        <taxon>Durusdinium</taxon>
    </lineage>
</organism>
<dbReference type="SUPFAM" id="SSF53474">
    <property type="entry name" value="alpha/beta-Hydrolases"/>
    <property type="match status" value="1"/>
</dbReference>
<comment type="similarity">
    <text evidence="1">Belongs to the AB hydrolase superfamily. AB hydrolase 4 family.</text>
</comment>
<accession>A0ABP0MPI8</accession>
<sequence length="477" mass="53225">MTSVQEKLLEHLRTCSKGAPPADKREKSLPQELVSWSQRVDMLLPLVLAAWRCKLLRDAAAMMVGLGLVIAGGFGRPLHSIVGLLFLAIGIRGLPGGAPFLEVKTEAGFYAARHGRYGTRNEHICKAFEGWLSTHVPCPWQRSGELCTVLPYLLNQKRSSDLPYERCWLEAEDGERFAFDWVFPPTGFDPQRPVLVLLTGLAPNQHWTAAAGFIADAAWHFTHRANMTVVVLVARGTMDTQVNKNLFHGARVTDLRQMLEFTHSSLEKFSGIKPKIFAAGYSMGAIILANYCGHYDKDPLIAGGIHFSGLHDAAFNMNFKYSEETWQAYLAYNLKWTIAVSAQEEVGFIVQASKRGVDMNRIMSGKVASVVDIDKDFVSVYNGYDGVLDYYRDLSLASDDKWRNVSIPLLAVAARDDPITHCDALRAKEFSADNHNLLFLITDRGGHVGWPRGVRPWKHGWDFINEAIQVFIQSTDG</sequence>
<evidence type="ECO:0000313" key="3">
    <source>
        <dbReference type="Proteomes" id="UP001642484"/>
    </source>
</evidence>